<evidence type="ECO:0000313" key="2">
    <source>
        <dbReference type="Proteomes" id="UP000660070"/>
    </source>
</evidence>
<keyword evidence="2" id="KW-1185">Reference proteome</keyword>
<dbReference type="Proteomes" id="UP000660070">
    <property type="component" value="Unassembled WGS sequence"/>
</dbReference>
<reference evidence="1 2" key="1">
    <citation type="submission" date="2020-11" db="EMBL/GenBank/DDBJ databases">
        <title>Kaistella gelatinilytica sp. nov., a flavobacterium isolated from Antarctic Soil.</title>
        <authorList>
            <person name="Li J."/>
        </authorList>
    </citation>
    <scope>NUCLEOTIDE SEQUENCE [LARGE SCALE GENOMIC DNA]</scope>
    <source>
        <strain evidence="1 2">G5-32</strain>
    </source>
</reference>
<proteinExistence type="predicted"/>
<protein>
    <submittedName>
        <fullName evidence="1">Uncharacterized protein</fullName>
    </submittedName>
</protein>
<gene>
    <name evidence="1" type="ORF">IV494_02040</name>
</gene>
<organism evidence="1 2">
    <name type="scientific">Kaistella gelatinilytica</name>
    <dbReference type="NCBI Taxonomy" id="2787636"/>
    <lineage>
        <taxon>Bacteria</taxon>
        <taxon>Pseudomonadati</taxon>
        <taxon>Bacteroidota</taxon>
        <taxon>Flavobacteriia</taxon>
        <taxon>Flavobacteriales</taxon>
        <taxon>Weeksellaceae</taxon>
        <taxon>Chryseobacterium group</taxon>
        <taxon>Kaistella</taxon>
    </lineage>
</organism>
<accession>A0ABS0F8C4</accession>
<dbReference type="EMBL" id="JADPVI010000001">
    <property type="protein sequence ID" value="MBF8455948.1"/>
    <property type="molecule type" value="Genomic_DNA"/>
</dbReference>
<sequence length="626" mass="67322">MKKILYILIITLYSNFGFGQDYNRWAESAAREQKIPQNQISNFKLTYIANLKKELSKKNIQPKIKVSTDICDDGGFETKDFSTWGWTIVDNRKTGTSITYNSTITGSGSLVTSTIPSTTALSQWEIVSTGFDAIFPTLPTVHSGTKALKLGRSELPSILPNCSAESIEKTINITTSNKELTFWYALVLQDPFKSSNVHNTGEAPAFGVRIKSTSAFNYVPIIPVVGSGTAPIEALNNPFLTSGMPSPYTEAIAMRPWTCGKVDLSSYIGQTITIEFIVNDCSHAGHFGYAYLDDICMGCSGSDLGDASINGISDSCGLSAMISGTYTLPHSSTTTGTLNSLQAYLYQGGVPVAGPVTIPSMYITSGTFNFPITIFGSIPSGSYDIVVKGNFTFSATSFSTLSSSSGFVAGINNDWTRDCPPPANPPNPCCKNTLSMVTPVPVPPSYPYIDGTYAVELYNITAPSSAPITEIRVETTSFEWLDGPEDCKQCQIKTNNLGSLFGGVSIGGVMSGPTLQPYGSGATSSANNSEVVFAFSIPKTLAVGDFIKLTYVLPPDKELSCCHTKAKVCRKISWKDTNCGYCEVYDCSIIDLKPKSTLAPGFPMPSLQMLYLNTRGIFALGHAKGY</sequence>
<comment type="caution">
    <text evidence="1">The sequence shown here is derived from an EMBL/GenBank/DDBJ whole genome shotgun (WGS) entry which is preliminary data.</text>
</comment>
<dbReference type="RefSeq" id="WP_196078503.1">
    <property type="nucleotide sequence ID" value="NZ_JADPVI010000001.1"/>
</dbReference>
<name>A0ABS0F8C4_9FLAO</name>
<evidence type="ECO:0000313" key="1">
    <source>
        <dbReference type="EMBL" id="MBF8455948.1"/>
    </source>
</evidence>